<organism evidence="2 3">
    <name type="scientific">Actinidia rufa</name>
    <dbReference type="NCBI Taxonomy" id="165716"/>
    <lineage>
        <taxon>Eukaryota</taxon>
        <taxon>Viridiplantae</taxon>
        <taxon>Streptophyta</taxon>
        <taxon>Embryophyta</taxon>
        <taxon>Tracheophyta</taxon>
        <taxon>Spermatophyta</taxon>
        <taxon>Magnoliopsida</taxon>
        <taxon>eudicotyledons</taxon>
        <taxon>Gunneridae</taxon>
        <taxon>Pentapetalae</taxon>
        <taxon>asterids</taxon>
        <taxon>Ericales</taxon>
        <taxon>Actinidiaceae</taxon>
        <taxon>Actinidia</taxon>
    </lineage>
</organism>
<dbReference type="SUPFAM" id="SSF56219">
    <property type="entry name" value="DNase I-like"/>
    <property type="match status" value="1"/>
</dbReference>
<accession>A0A7J0GZJ5</accession>
<dbReference type="GO" id="GO:0000175">
    <property type="term" value="F:3'-5'-RNA exonuclease activity"/>
    <property type="evidence" value="ECO:0007669"/>
    <property type="project" value="TreeGrafter"/>
</dbReference>
<dbReference type="EMBL" id="BJWL01000025">
    <property type="protein sequence ID" value="GFZ16257.1"/>
    <property type="molecule type" value="Genomic_DNA"/>
</dbReference>
<proteinExistence type="predicted"/>
<evidence type="ECO:0000259" key="1">
    <source>
        <dbReference type="Pfam" id="PF03372"/>
    </source>
</evidence>
<dbReference type="OrthoDB" id="2866996at2759"/>
<dbReference type="InterPro" id="IPR005135">
    <property type="entry name" value="Endo/exonuclease/phosphatase"/>
</dbReference>
<name>A0A7J0GZJ5_9ERIC</name>
<dbReference type="PANTHER" id="PTHR12121:SF68">
    <property type="entry name" value="CARBON CATABOLITE REPRESSOR PROTEIN 4 HOMOLOG 4-RELATED"/>
    <property type="match status" value="1"/>
</dbReference>
<feature type="domain" description="Endonuclease/exonuclease/phosphatase" evidence="1">
    <location>
        <begin position="34"/>
        <end position="288"/>
    </location>
</feature>
<sequence>MEDDLRIFLFKPPYGDEGQTFKIAFVRPKPVQVKWKTRSRAILNLLKSLEPEFFCLQEVDEYDSFYEGNMESHGYASIYIQRSGKKPDGCGIFYKHDNAELILEEKIEYNDLVNSVQDGTSFWVDKDNDVLASGNKDTEHLSLQLAELVLEEKIKCNDLVNSIQDKTTSRVDKDNDALACGNKDTVQKDGLQQKVTDRHHGDPNDPRVRLKRDCVGIMGAFKLKDPSHHVVIVANTHLYWDPNWADVKLAQAKYLMARLAKFRTLVSDKFECRPSVFVAGDFNSTPGDKLCGEKAASSANLCTTEFASDNKTVAVDIVILSPKESCKVVANLPENRESALLSRKLVGNSPPISSETRSQQSIADGGYGCLAGASLGHGWCDGGGKQSHHGRRRAEIEGRERERRVYQYLISGSSSMGPSQECLEDLPIPLCSVYALTRGEPPFTNCTPGFTGTLDYIFFSPSDDIKPVSYLEIPEPGSPDVIGGLPNYHHPSDHLPIGAEFEVIGN</sequence>
<dbReference type="Pfam" id="PF03372">
    <property type="entry name" value="Exo_endo_phos"/>
    <property type="match status" value="1"/>
</dbReference>
<dbReference type="PANTHER" id="PTHR12121">
    <property type="entry name" value="CARBON CATABOLITE REPRESSOR PROTEIN 4"/>
    <property type="match status" value="1"/>
</dbReference>
<reference evidence="2 3" key="1">
    <citation type="submission" date="2019-07" db="EMBL/GenBank/DDBJ databases">
        <title>De Novo Assembly of kiwifruit Actinidia rufa.</title>
        <authorList>
            <person name="Sugita-Konishi S."/>
            <person name="Sato K."/>
            <person name="Mori E."/>
            <person name="Abe Y."/>
            <person name="Kisaki G."/>
            <person name="Hamano K."/>
            <person name="Suezawa K."/>
            <person name="Otani M."/>
            <person name="Fukuda T."/>
            <person name="Manabe T."/>
            <person name="Gomi K."/>
            <person name="Tabuchi M."/>
            <person name="Akimitsu K."/>
            <person name="Kataoka I."/>
        </authorList>
    </citation>
    <scope>NUCLEOTIDE SEQUENCE [LARGE SCALE GENOMIC DNA]</scope>
    <source>
        <strain evidence="3">cv. Fuchu</strain>
    </source>
</reference>
<dbReference type="Proteomes" id="UP000585474">
    <property type="component" value="Unassembled WGS sequence"/>
</dbReference>
<dbReference type="InterPro" id="IPR050410">
    <property type="entry name" value="CCR4/nocturin_mRNA_transcr"/>
</dbReference>
<keyword evidence="3" id="KW-1185">Reference proteome</keyword>
<dbReference type="InterPro" id="IPR036691">
    <property type="entry name" value="Endo/exonu/phosph_ase_sf"/>
</dbReference>
<protein>
    <submittedName>
        <fullName evidence="2">DNAse I-like superfamily protein</fullName>
    </submittedName>
</protein>
<gene>
    <name evidence="2" type="ORF">Acr_25g0006660</name>
</gene>
<evidence type="ECO:0000313" key="2">
    <source>
        <dbReference type="EMBL" id="GFZ16257.1"/>
    </source>
</evidence>
<comment type="caution">
    <text evidence="2">The sequence shown here is derived from an EMBL/GenBank/DDBJ whole genome shotgun (WGS) entry which is preliminary data.</text>
</comment>
<dbReference type="AlphaFoldDB" id="A0A7J0GZJ5"/>
<evidence type="ECO:0000313" key="3">
    <source>
        <dbReference type="Proteomes" id="UP000585474"/>
    </source>
</evidence>
<dbReference type="Gene3D" id="3.60.10.10">
    <property type="entry name" value="Endonuclease/exonuclease/phosphatase"/>
    <property type="match status" value="1"/>
</dbReference>